<keyword evidence="7 13" id="KW-0812">Transmembrane</keyword>
<organism evidence="14 15">
    <name type="scientific">Pneumocystis jirovecii (strain RU7)</name>
    <name type="common">Human pneumocystis pneumonia agent</name>
    <dbReference type="NCBI Taxonomy" id="1408657"/>
    <lineage>
        <taxon>Eukaryota</taxon>
        <taxon>Fungi</taxon>
        <taxon>Dikarya</taxon>
        <taxon>Ascomycota</taxon>
        <taxon>Taphrinomycotina</taxon>
        <taxon>Pneumocystomycetes</taxon>
        <taxon>Pneumocystaceae</taxon>
        <taxon>Pneumocystis</taxon>
    </lineage>
</organism>
<dbReference type="AlphaFoldDB" id="A0A0W4ZIU0"/>
<evidence type="ECO:0000256" key="11">
    <source>
        <dbReference type="ARBA" id="ARBA00023128"/>
    </source>
</evidence>
<keyword evidence="6" id="KW-0679">Respiratory chain</keyword>
<comment type="function">
    <text evidence="1">Accessory subunit of the mitochondrial membrane respiratory chain NADH dehydrogenase (Complex I), that is believed not to be involved in catalysis. Complex I functions in the transfer of electrons from NADH to the respiratory chain. The immediate electron acceptor for the enzyme is believed to be ubiquinone.</text>
</comment>
<evidence type="ECO:0000256" key="10">
    <source>
        <dbReference type="ARBA" id="ARBA00022989"/>
    </source>
</evidence>
<dbReference type="GeneID" id="28941219"/>
<evidence type="ECO:0000256" key="1">
    <source>
        <dbReference type="ARBA" id="ARBA00003195"/>
    </source>
</evidence>
<keyword evidence="12 13" id="KW-0472">Membrane</keyword>
<evidence type="ECO:0000256" key="8">
    <source>
        <dbReference type="ARBA" id="ARBA00022792"/>
    </source>
</evidence>
<dbReference type="Proteomes" id="UP000053447">
    <property type="component" value="Unassembled WGS sequence"/>
</dbReference>
<dbReference type="PANTHER" id="PTHR17098:SF2">
    <property type="entry name" value="NADH DEHYDROGENASE [UBIQUINONE] 1 ALPHA SUBCOMPLEX SUBUNIT 1"/>
    <property type="match status" value="1"/>
</dbReference>
<evidence type="ECO:0000256" key="13">
    <source>
        <dbReference type="SAM" id="Phobius"/>
    </source>
</evidence>
<keyword evidence="5" id="KW-0813">Transport</keyword>
<gene>
    <name evidence="14" type="ORF">T551_02701</name>
</gene>
<dbReference type="GO" id="GO:0005743">
    <property type="term" value="C:mitochondrial inner membrane"/>
    <property type="evidence" value="ECO:0007669"/>
    <property type="project" value="UniProtKB-SubCell"/>
</dbReference>
<dbReference type="OrthoDB" id="1920692at2759"/>
<comment type="similarity">
    <text evidence="3">Belongs to the complex I NDUFA1 subunit family.</text>
</comment>
<protein>
    <recommendedName>
        <fullName evidence="4">NADH dehydrogenase [ubiquinone] 1 alpha subcomplex subunit 1</fullName>
    </recommendedName>
</protein>
<evidence type="ECO:0000256" key="12">
    <source>
        <dbReference type="ARBA" id="ARBA00023136"/>
    </source>
</evidence>
<reference evidence="15" key="1">
    <citation type="journal article" date="2016" name="Nat. Commun.">
        <title>Genome analysis of three Pneumocystis species reveals adaptation mechanisms to life exclusively in mammalian hosts.</title>
        <authorList>
            <person name="Ma L."/>
            <person name="Chen Z."/>
            <person name="Huang D.W."/>
            <person name="Kutty G."/>
            <person name="Ishihara M."/>
            <person name="Wang H."/>
            <person name="Abouelleil A."/>
            <person name="Bishop L."/>
            <person name="Davey E."/>
            <person name="Deng R."/>
            <person name="Deng X."/>
            <person name="Fan L."/>
            <person name="Fantoni G."/>
            <person name="Fitzgerald M."/>
            <person name="Gogineni E."/>
            <person name="Goldberg J.M."/>
            <person name="Handley G."/>
            <person name="Hu X."/>
            <person name="Huber C."/>
            <person name="Jiao X."/>
            <person name="Jones K."/>
            <person name="Levin J.Z."/>
            <person name="Liu Y."/>
            <person name="Macdonald P."/>
            <person name="Melnikov A."/>
            <person name="Raley C."/>
            <person name="Sassi M."/>
            <person name="Sherman B.T."/>
            <person name="Song X."/>
            <person name="Sykes S."/>
            <person name="Tran B."/>
            <person name="Walsh L."/>
            <person name="Xia Y."/>
            <person name="Yang J."/>
            <person name="Young S."/>
            <person name="Zeng Q."/>
            <person name="Zheng X."/>
            <person name="Stephens R."/>
            <person name="Nusbaum C."/>
            <person name="Birren B.W."/>
            <person name="Azadi P."/>
            <person name="Lempicki R.A."/>
            <person name="Cuomo C.A."/>
            <person name="Kovacs J.A."/>
        </authorList>
    </citation>
    <scope>NUCLEOTIDE SEQUENCE [LARGE SCALE GENOMIC DNA]</scope>
    <source>
        <strain evidence="15">RU7</strain>
    </source>
</reference>
<name>A0A0W4ZIU0_PNEJ7</name>
<dbReference type="InterPro" id="IPR017384">
    <property type="entry name" value="NADH_Ub_cplx-1_asu_su-1"/>
</dbReference>
<keyword evidence="10 13" id="KW-1133">Transmembrane helix</keyword>
<dbReference type="Pfam" id="PF15879">
    <property type="entry name" value="MWFE"/>
    <property type="match status" value="1"/>
</dbReference>
<evidence type="ECO:0000313" key="15">
    <source>
        <dbReference type="Proteomes" id="UP000053447"/>
    </source>
</evidence>
<evidence type="ECO:0000256" key="4">
    <source>
        <dbReference type="ARBA" id="ARBA00016392"/>
    </source>
</evidence>
<evidence type="ECO:0000313" key="14">
    <source>
        <dbReference type="EMBL" id="KTW28282.1"/>
    </source>
</evidence>
<evidence type="ECO:0000256" key="9">
    <source>
        <dbReference type="ARBA" id="ARBA00022982"/>
    </source>
</evidence>
<feature type="transmembrane region" description="Helical" evidence="13">
    <location>
        <begin position="12"/>
        <end position="31"/>
    </location>
</feature>
<dbReference type="RefSeq" id="XP_018228844.1">
    <property type="nucleotide sequence ID" value="XM_018374964.1"/>
</dbReference>
<keyword evidence="8" id="KW-0999">Mitochondrion inner membrane</keyword>
<dbReference type="VEuPathDB" id="FungiDB:T551_02701"/>
<evidence type="ECO:0000256" key="7">
    <source>
        <dbReference type="ARBA" id="ARBA00022692"/>
    </source>
</evidence>
<accession>A0A0W4ZIU0</accession>
<comment type="subcellular location">
    <subcellularLocation>
        <location evidence="2">Mitochondrion inner membrane</location>
        <topology evidence="2">Single-pass membrane protein</topology>
        <orientation evidence="2">Matrix side</orientation>
    </subcellularLocation>
</comment>
<proteinExistence type="inferred from homology"/>
<keyword evidence="15" id="KW-1185">Reference proteome</keyword>
<evidence type="ECO:0000256" key="5">
    <source>
        <dbReference type="ARBA" id="ARBA00022448"/>
    </source>
</evidence>
<dbReference type="STRING" id="1408657.A0A0W4ZIU0"/>
<comment type="caution">
    <text evidence="14">The sequence shown here is derived from an EMBL/GenBank/DDBJ whole genome shotgun (WGS) entry which is preliminary data.</text>
</comment>
<sequence length="95" mass="10887">MPVPFEALIPFGIIVGLFSVTGGMLTAVQYFENNGHKPRYDLDRWDRQMIARDQRLTGALRIQSDNPRAPSAFATNSEWKVCKNTNEIQRKSIKY</sequence>
<evidence type="ECO:0000256" key="3">
    <source>
        <dbReference type="ARBA" id="ARBA00009960"/>
    </source>
</evidence>
<dbReference type="PANTHER" id="PTHR17098">
    <property type="entry name" value="NADH-UBIQUINONE OXIDOREDUCTASE MWFE SUBUNIT"/>
    <property type="match status" value="1"/>
</dbReference>
<dbReference type="EMBL" id="LFWA01000012">
    <property type="protein sequence ID" value="KTW28282.1"/>
    <property type="molecule type" value="Genomic_DNA"/>
</dbReference>
<keyword evidence="9" id="KW-0249">Electron transport</keyword>
<evidence type="ECO:0000256" key="6">
    <source>
        <dbReference type="ARBA" id="ARBA00022660"/>
    </source>
</evidence>
<keyword evidence="11" id="KW-0496">Mitochondrion</keyword>
<evidence type="ECO:0000256" key="2">
    <source>
        <dbReference type="ARBA" id="ARBA00004298"/>
    </source>
</evidence>